<dbReference type="EMBL" id="CAMGYJ010000005">
    <property type="protein sequence ID" value="CAI0421712.1"/>
    <property type="molecule type" value="Genomic_DNA"/>
</dbReference>
<dbReference type="GO" id="GO:0010073">
    <property type="term" value="P:meristem maintenance"/>
    <property type="evidence" value="ECO:0007669"/>
    <property type="project" value="InterPro"/>
</dbReference>
<proteinExistence type="predicted"/>
<evidence type="ECO:0000313" key="3">
    <source>
        <dbReference type="Proteomes" id="UP001154282"/>
    </source>
</evidence>
<dbReference type="PANTHER" id="PTHR46033">
    <property type="entry name" value="PROTEIN MAIN-LIKE 2"/>
    <property type="match status" value="1"/>
</dbReference>
<dbReference type="AlphaFoldDB" id="A0AAV0KJ32"/>
<organism evidence="2 3">
    <name type="scientific">Linum tenue</name>
    <dbReference type="NCBI Taxonomy" id="586396"/>
    <lineage>
        <taxon>Eukaryota</taxon>
        <taxon>Viridiplantae</taxon>
        <taxon>Streptophyta</taxon>
        <taxon>Embryophyta</taxon>
        <taxon>Tracheophyta</taxon>
        <taxon>Spermatophyta</taxon>
        <taxon>Magnoliopsida</taxon>
        <taxon>eudicotyledons</taxon>
        <taxon>Gunneridae</taxon>
        <taxon>Pentapetalae</taxon>
        <taxon>rosids</taxon>
        <taxon>fabids</taxon>
        <taxon>Malpighiales</taxon>
        <taxon>Linaceae</taxon>
        <taxon>Linum</taxon>
    </lineage>
</organism>
<comment type="caution">
    <text evidence="2">The sequence shown here is derived from an EMBL/GenBank/DDBJ whole genome shotgun (WGS) entry which is preliminary data.</text>
</comment>
<reference evidence="2" key="1">
    <citation type="submission" date="2022-08" db="EMBL/GenBank/DDBJ databases">
        <authorList>
            <person name="Gutierrez-Valencia J."/>
        </authorList>
    </citation>
    <scope>NUCLEOTIDE SEQUENCE</scope>
</reference>
<dbReference type="InterPro" id="IPR019557">
    <property type="entry name" value="AminoTfrase-like_pln_mobile"/>
</dbReference>
<evidence type="ECO:0000313" key="2">
    <source>
        <dbReference type="EMBL" id="CAI0421712.1"/>
    </source>
</evidence>
<dbReference type="Pfam" id="PF10536">
    <property type="entry name" value="PMD"/>
    <property type="match status" value="1"/>
</dbReference>
<sequence length="215" mass="24381">MNVDASLISALVERSRLETSTFHLSFGDVIVAIDGWVPNELSGGVVRIVWLRDEFRHLPENASHDTKEQFARAYALSLMGGVLFADRFGVTLHLRCLLLVEDWQRAGQFAWGATVLSYLYREMGRSVLHIFHSSSSLGGDLAGWVPPTAVLRRTQPHMVLDGFRPTLWQSYVERAQHLRGSVIQSETFWAVVPLISFSAVIWHHPDRVHRQFGMM</sequence>
<feature type="domain" description="Aminotransferase-like plant mobile" evidence="1">
    <location>
        <begin position="40"/>
        <end position="128"/>
    </location>
</feature>
<accession>A0AAV0KJ32</accession>
<protein>
    <recommendedName>
        <fullName evidence="1">Aminotransferase-like plant mobile domain-containing protein</fullName>
    </recommendedName>
</protein>
<dbReference type="InterPro" id="IPR044824">
    <property type="entry name" value="MAIN-like"/>
</dbReference>
<name>A0AAV0KJ32_9ROSI</name>
<dbReference type="Proteomes" id="UP001154282">
    <property type="component" value="Unassembled WGS sequence"/>
</dbReference>
<keyword evidence="3" id="KW-1185">Reference proteome</keyword>
<evidence type="ECO:0000259" key="1">
    <source>
        <dbReference type="Pfam" id="PF10536"/>
    </source>
</evidence>
<gene>
    <name evidence="2" type="ORF">LITE_LOCUS18875</name>
</gene>
<dbReference type="PANTHER" id="PTHR46033:SF8">
    <property type="entry name" value="PROTEIN MAINTENANCE OF MERISTEMS-LIKE"/>
    <property type="match status" value="1"/>
</dbReference>